<dbReference type="SMART" id="SM00382">
    <property type="entry name" value="AAA"/>
    <property type="match status" value="1"/>
</dbReference>
<dbReference type="Proteomes" id="UP001589789">
    <property type="component" value="Unassembled WGS sequence"/>
</dbReference>
<dbReference type="PROSITE" id="PS00211">
    <property type="entry name" value="ABC_TRANSPORTER_1"/>
    <property type="match status" value="1"/>
</dbReference>
<dbReference type="PIRSF" id="PIRSF037116">
    <property type="entry name" value="CP_lyase_PhnK"/>
    <property type="match status" value="1"/>
</dbReference>
<dbReference type="PROSITE" id="PS50893">
    <property type="entry name" value="ABC_TRANSPORTER_2"/>
    <property type="match status" value="1"/>
</dbReference>
<dbReference type="Gene3D" id="3.40.50.300">
    <property type="entry name" value="P-loop containing nucleotide triphosphate hydrolases"/>
    <property type="match status" value="1"/>
</dbReference>
<comment type="caution">
    <text evidence="5">The sequence shown here is derived from an EMBL/GenBank/DDBJ whole genome shotgun (WGS) entry which is preliminary data.</text>
</comment>
<sequence length="257" mass="27965">MTAPLLSTERVSVRFGTKLAVEDVSIALAPGATLGLVGESGSGKSTLLRVLLKLQPVSAGRVLLDGADITGMREPDLRPLRQAVQVVFQNPHSALDPRSTVHDSVAEPLRILGGRNRRALRDDVLGLLADVGLGAEFLWRYPHELSGGQKQRVCIARALAPRPRALLLDEPTSALDVSVQAQIVDLLQTLQRRHQLTYLFVSHNLAVVRLLCRQVMVLREGKVVEEGPVEQVLEQPREAYTRALLDAVLSPGITSLP</sequence>
<evidence type="ECO:0000313" key="6">
    <source>
        <dbReference type="Proteomes" id="UP001589789"/>
    </source>
</evidence>
<evidence type="ECO:0000256" key="2">
    <source>
        <dbReference type="ARBA" id="ARBA00022741"/>
    </source>
</evidence>
<dbReference type="InterPro" id="IPR003439">
    <property type="entry name" value="ABC_transporter-like_ATP-bd"/>
</dbReference>
<dbReference type="InterPro" id="IPR050319">
    <property type="entry name" value="ABC_transp_ATP-bind"/>
</dbReference>
<keyword evidence="2" id="KW-0547">Nucleotide-binding</keyword>
<accession>A0ABV6IQM9</accession>
<evidence type="ECO:0000256" key="1">
    <source>
        <dbReference type="ARBA" id="ARBA00022448"/>
    </source>
</evidence>
<keyword evidence="3 5" id="KW-0067">ATP-binding</keyword>
<dbReference type="RefSeq" id="WP_377050006.1">
    <property type="nucleotide sequence ID" value="NZ_JBHLVZ010000019.1"/>
</dbReference>
<dbReference type="InterPro" id="IPR027417">
    <property type="entry name" value="P-loop_NTPase"/>
</dbReference>
<dbReference type="GO" id="GO:0005524">
    <property type="term" value="F:ATP binding"/>
    <property type="evidence" value="ECO:0007669"/>
    <property type="project" value="UniProtKB-KW"/>
</dbReference>
<dbReference type="InterPro" id="IPR003593">
    <property type="entry name" value="AAA+_ATPase"/>
</dbReference>
<keyword evidence="1" id="KW-0813">Transport</keyword>
<reference evidence="5 6" key="1">
    <citation type="submission" date="2024-09" db="EMBL/GenBank/DDBJ databases">
        <authorList>
            <person name="Sun Q."/>
            <person name="Mori K."/>
        </authorList>
    </citation>
    <scope>NUCLEOTIDE SEQUENCE [LARGE SCALE GENOMIC DNA]</scope>
    <source>
        <strain evidence="5 6">CCM 7468</strain>
    </source>
</reference>
<dbReference type="PANTHER" id="PTHR43776">
    <property type="entry name" value="TRANSPORT ATP-BINDING PROTEIN"/>
    <property type="match status" value="1"/>
</dbReference>
<proteinExistence type="predicted"/>
<dbReference type="EMBL" id="JBHLVZ010000019">
    <property type="protein sequence ID" value="MFC0385862.1"/>
    <property type="molecule type" value="Genomic_DNA"/>
</dbReference>
<evidence type="ECO:0000256" key="3">
    <source>
        <dbReference type="ARBA" id="ARBA00022840"/>
    </source>
</evidence>
<dbReference type="Pfam" id="PF00005">
    <property type="entry name" value="ABC_tran"/>
    <property type="match status" value="1"/>
</dbReference>
<evidence type="ECO:0000259" key="4">
    <source>
        <dbReference type="PROSITE" id="PS50893"/>
    </source>
</evidence>
<gene>
    <name evidence="5" type="ORF">ACFFIC_09920</name>
</gene>
<keyword evidence="6" id="KW-1185">Reference proteome</keyword>
<feature type="domain" description="ABC transporter" evidence="4">
    <location>
        <begin position="6"/>
        <end position="245"/>
    </location>
</feature>
<organism evidence="5 6">
    <name type="scientific">Muricoccus vinaceus</name>
    <dbReference type="NCBI Taxonomy" id="424704"/>
    <lineage>
        <taxon>Bacteria</taxon>
        <taxon>Pseudomonadati</taxon>
        <taxon>Pseudomonadota</taxon>
        <taxon>Alphaproteobacteria</taxon>
        <taxon>Acetobacterales</taxon>
        <taxon>Roseomonadaceae</taxon>
        <taxon>Muricoccus</taxon>
    </lineage>
</organism>
<dbReference type="SUPFAM" id="SSF52540">
    <property type="entry name" value="P-loop containing nucleoside triphosphate hydrolases"/>
    <property type="match status" value="1"/>
</dbReference>
<protein>
    <submittedName>
        <fullName evidence="5">ABC transporter ATP-binding protein</fullName>
    </submittedName>
</protein>
<dbReference type="CDD" id="cd03257">
    <property type="entry name" value="ABC_NikE_OppD_transporters"/>
    <property type="match status" value="1"/>
</dbReference>
<dbReference type="InterPro" id="IPR012700">
    <property type="entry name" value="PhnK"/>
</dbReference>
<name>A0ABV6IQM9_9PROT</name>
<evidence type="ECO:0000313" key="5">
    <source>
        <dbReference type="EMBL" id="MFC0385862.1"/>
    </source>
</evidence>
<dbReference type="InterPro" id="IPR017871">
    <property type="entry name" value="ABC_transporter-like_CS"/>
</dbReference>